<feature type="compositionally biased region" description="Basic and acidic residues" evidence="10">
    <location>
        <begin position="349"/>
        <end position="359"/>
    </location>
</feature>
<evidence type="ECO:0000256" key="5">
    <source>
        <dbReference type="ARBA" id="ARBA00022822"/>
    </source>
</evidence>
<evidence type="ECO:0000256" key="3">
    <source>
        <dbReference type="ARBA" id="ARBA00022676"/>
    </source>
</evidence>
<comment type="function">
    <text evidence="9">Catalyzes the transfer of the phosphoribosyl group of 5-phosphorylribose-1-pyrophosphate (PRPP) to anthranilate to yield N-(5'-phosphoribosyl)-anthranilate (PRA).</text>
</comment>
<feature type="binding site" evidence="9">
    <location>
        <position position="233"/>
    </location>
    <ligand>
        <name>Mg(2+)</name>
        <dbReference type="ChEBI" id="CHEBI:18420"/>
        <label>2</label>
    </ligand>
</feature>
<comment type="pathway">
    <text evidence="1 9">Amino-acid biosynthesis; L-tryptophan biosynthesis; L-tryptophan from chorismate: step 2/5.</text>
</comment>
<proteinExistence type="inferred from homology"/>
<reference evidence="13 14" key="1">
    <citation type="submission" date="2020-01" db="EMBL/GenBank/DDBJ databases">
        <title>Genomes assembled from Gulf of Kutch pelagic sediment metagenomes.</title>
        <authorList>
            <person name="Chandrashekar M."/>
            <person name="Mahajan M.S."/>
            <person name="Dave K.J."/>
            <person name="Vatsa P."/>
            <person name="Nathani N.M."/>
        </authorList>
    </citation>
    <scope>NUCLEOTIDE SEQUENCE [LARGE SCALE GENOMIC DNA]</scope>
    <source>
        <strain evidence="13">KS3-K002</strain>
    </source>
</reference>
<feature type="binding site" evidence="9">
    <location>
        <position position="127"/>
    </location>
    <ligand>
        <name>5-phospho-alpha-D-ribose 1-diphosphate</name>
        <dbReference type="ChEBI" id="CHEBI:58017"/>
    </ligand>
</feature>
<dbReference type="EC" id="2.4.2.18" evidence="9"/>
<dbReference type="SUPFAM" id="SSF47648">
    <property type="entry name" value="Nucleoside phosphorylase/phosphoribosyltransferase N-terminal domain"/>
    <property type="match status" value="1"/>
</dbReference>
<comment type="cofactor">
    <cofactor evidence="9">
        <name>Mg(2+)</name>
        <dbReference type="ChEBI" id="CHEBI:18420"/>
    </cofactor>
    <text evidence="9">Binds 2 magnesium ions per monomer.</text>
</comment>
<dbReference type="InterPro" id="IPR017459">
    <property type="entry name" value="Glycosyl_Trfase_fam3_N_dom"/>
</dbReference>
<keyword evidence="9" id="KW-0479">Metal-binding</keyword>
<evidence type="ECO:0000256" key="2">
    <source>
        <dbReference type="ARBA" id="ARBA00022605"/>
    </source>
</evidence>
<comment type="caution">
    <text evidence="13">The sequence shown here is derived from an EMBL/GenBank/DDBJ whole genome shotgun (WGS) entry which is preliminary data.</text>
</comment>
<feature type="binding site" evidence="9">
    <location>
        <position position="99"/>
    </location>
    <ligand>
        <name>Mg(2+)</name>
        <dbReference type="ChEBI" id="CHEBI:18420"/>
        <label>1</label>
    </ligand>
</feature>
<keyword evidence="2 9" id="KW-0028">Amino-acid biosynthesis</keyword>
<keyword evidence="6 9" id="KW-0057">Aromatic amino acid biosynthesis</keyword>
<organism evidence="13 14">
    <name type="scientific">Candidatus Kutchimonas denitrificans</name>
    <dbReference type="NCBI Taxonomy" id="3056748"/>
    <lineage>
        <taxon>Bacteria</taxon>
        <taxon>Pseudomonadati</taxon>
        <taxon>Gemmatimonadota</taxon>
        <taxon>Gemmatimonadia</taxon>
        <taxon>Candidatus Palauibacterales</taxon>
        <taxon>Candidatus Palauibacteraceae</taxon>
        <taxon>Candidatus Kutchimonas</taxon>
    </lineage>
</organism>
<dbReference type="GO" id="GO:0005829">
    <property type="term" value="C:cytosol"/>
    <property type="evidence" value="ECO:0007669"/>
    <property type="project" value="TreeGrafter"/>
</dbReference>
<evidence type="ECO:0000256" key="1">
    <source>
        <dbReference type="ARBA" id="ARBA00004907"/>
    </source>
</evidence>
<comment type="caution">
    <text evidence="9">Lacks conserved residue(s) required for the propagation of feature annotation.</text>
</comment>
<dbReference type="PANTHER" id="PTHR43285">
    <property type="entry name" value="ANTHRANILATE PHOSPHORIBOSYLTRANSFERASE"/>
    <property type="match status" value="1"/>
</dbReference>
<feature type="binding site" evidence="9">
    <location>
        <position position="173"/>
    </location>
    <ligand>
        <name>anthranilate</name>
        <dbReference type="ChEBI" id="CHEBI:16567"/>
        <label>2</label>
    </ligand>
</feature>
<feature type="binding site" evidence="9">
    <location>
        <begin position="90"/>
        <end position="91"/>
    </location>
    <ligand>
        <name>5-phospho-alpha-D-ribose 1-diphosphate</name>
        <dbReference type="ChEBI" id="CHEBI:58017"/>
    </ligand>
</feature>
<dbReference type="Pfam" id="PF02885">
    <property type="entry name" value="Glycos_trans_3N"/>
    <property type="match status" value="1"/>
</dbReference>
<evidence type="ECO:0000313" key="13">
    <source>
        <dbReference type="EMBL" id="NIR74323.1"/>
    </source>
</evidence>
<feature type="binding site" evidence="9">
    <location>
        <begin position="115"/>
        <end position="123"/>
    </location>
    <ligand>
        <name>5-phospho-alpha-D-ribose 1-diphosphate</name>
        <dbReference type="ChEBI" id="CHEBI:58017"/>
    </ligand>
</feature>
<evidence type="ECO:0000313" key="14">
    <source>
        <dbReference type="Proteomes" id="UP000702544"/>
    </source>
</evidence>
<evidence type="ECO:0000259" key="11">
    <source>
        <dbReference type="Pfam" id="PF00591"/>
    </source>
</evidence>
<feature type="binding site" evidence="9">
    <location>
        <position position="232"/>
    </location>
    <ligand>
        <name>Mg(2+)</name>
        <dbReference type="ChEBI" id="CHEBI:18420"/>
        <label>2</label>
    </ligand>
</feature>
<dbReference type="Pfam" id="PF00591">
    <property type="entry name" value="Glycos_transf_3"/>
    <property type="match status" value="1"/>
</dbReference>
<keyword evidence="5 9" id="KW-0822">Tryptophan biosynthesis</keyword>
<evidence type="ECO:0000256" key="7">
    <source>
        <dbReference type="ARBA" id="ARBA00052328"/>
    </source>
</evidence>
<evidence type="ECO:0000256" key="4">
    <source>
        <dbReference type="ARBA" id="ARBA00022679"/>
    </source>
</evidence>
<dbReference type="GO" id="GO:0000162">
    <property type="term" value="P:L-tryptophan biosynthetic process"/>
    <property type="evidence" value="ECO:0007669"/>
    <property type="project" value="UniProtKB-UniRule"/>
</dbReference>
<dbReference type="GO" id="GO:0000287">
    <property type="term" value="F:magnesium ion binding"/>
    <property type="evidence" value="ECO:0007669"/>
    <property type="project" value="UniProtKB-UniRule"/>
</dbReference>
<feature type="domain" description="Glycosyl transferase family 3" evidence="11">
    <location>
        <begin position="81"/>
        <end position="331"/>
    </location>
</feature>
<comment type="catalytic activity">
    <reaction evidence="7 9">
        <text>N-(5-phospho-beta-D-ribosyl)anthranilate + diphosphate = 5-phospho-alpha-D-ribose 1-diphosphate + anthranilate</text>
        <dbReference type="Rhea" id="RHEA:11768"/>
        <dbReference type="ChEBI" id="CHEBI:16567"/>
        <dbReference type="ChEBI" id="CHEBI:18277"/>
        <dbReference type="ChEBI" id="CHEBI:33019"/>
        <dbReference type="ChEBI" id="CHEBI:58017"/>
        <dbReference type="EC" id="2.4.2.18"/>
    </reaction>
</comment>
<evidence type="ECO:0000256" key="9">
    <source>
        <dbReference type="HAMAP-Rule" id="MF_00211"/>
    </source>
</evidence>
<feature type="binding site" evidence="9">
    <location>
        <position position="118"/>
    </location>
    <ligand>
        <name>anthranilate</name>
        <dbReference type="ChEBI" id="CHEBI:16567"/>
        <label>1</label>
    </ligand>
</feature>
<dbReference type="Gene3D" id="1.20.970.10">
    <property type="entry name" value="Transferase, Pyrimidine Nucleoside Phosphorylase, Chain C"/>
    <property type="match status" value="1"/>
</dbReference>
<feature type="binding site" evidence="9">
    <location>
        <position position="95"/>
    </location>
    <ligand>
        <name>5-phospho-alpha-D-ribose 1-diphosphate</name>
        <dbReference type="ChEBI" id="CHEBI:58017"/>
    </ligand>
</feature>
<name>A0AAE4Z7A7_9BACT</name>
<feature type="binding site" evidence="9">
    <location>
        <position position="233"/>
    </location>
    <ligand>
        <name>Mg(2+)</name>
        <dbReference type="ChEBI" id="CHEBI:18420"/>
        <label>1</label>
    </ligand>
</feature>
<dbReference type="HAMAP" id="MF_00211">
    <property type="entry name" value="TrpD"/>
    <property type="match status" value="1"/>
</dbReference>
<comment type="similarity">
    <text evidence="9">Belongs to the anthranilate phosphoribosyltransferase family.</text>
</comment>
<dbReference type="InterPro" id="IPR036320">
    <property type="entry name" value="Glycosyl_Trfase_fam3_N_dom_sf"/>
</dbReference>
<feature type="binding site" evidence="9">
    <location>
        <position position="87"/>
    </location>
    <ligand>
        <name>anthranilate</name>
        <dbReference type="ChEBI" id="CHEBI:16567"/>
        <label>1</label>
    </ligand>
</feature>
<dbReference type="Proteomes" id="UP000702544">
    <property type="component" value="Unassembled WGS sequence"/>
</dbReference>
<feature type="domain" description="Glycosyl transferase family 3 N-terminal" evidence="12">
    <location>
        <begin position="12"/>
        <end position="71"/>
    </location>
</feature>
<keyword evidence="4 9" id="KW-0808">Transferase</keyword>
<dbReference type="InterPro" id="IPR005940">
    <property type="entry name" value="Anthranilate_Pribosyl_Tfrase"/>
</dbReference>
<evidence type="ECO:0000256" key="6">
    <source>
        <dbReference type="ARBA" id="ARBA00023141"/>
    </source>
</evidence>
<feature type="binding site" evidence="9">
    <location>
        <position position="87"/>
    </location>
    <ligand>
        <name>5-phospho-alpha-D-ribose 1-diphosphate</name>
        <dbReference type="ChEBI" id="CHEBI:58017"/>
    </ligand>
</feature>
<evidence type="ECO:0000259" key="12">
    <source>
        <dbReference type="Pfam" id="PF02885"/>
    </source>
</evidence>
<protein>
    <recommendedName>
        <fullName evidence="9">Anthranilate phosphoribosyltransferase</fullName>
        <ecNumber evidence="9">2.4.2.18</ecNumber>
    </recommendedName>
</protein>
<dbReference type="InterPro" id="IPR035902">
    <property type="entry name" value="Nuc_phospho_transferase"/>
</dbReference>
<sequence>MSEKANGELRSTLGQLAQGKDLTREDAAAAMSVIMEGGATPAQIGAFLMGLRAKGETADEITGCAEAIRAKSMPVPHSYPKLLDTCGTGGDGASTFNISTTAAFIAAGAGQKVAKHGNRAISSQTGSADVLEALGVQVDMAGPEAAGALDEVGMTFLFAPTFHSAMRHAAAPRRELGMRSVFNVLGPLCNPAGATAQVMGVFDGDLAPKLARVLGNLGVERALVVHGSDGLDELTITGPSRVAEWTGAEVKEYEVEPEDVGLKRGLLESLKGGDASTNAEILRAVLEGKDGGPRQVALLNAGAALLAAGQAADLREGVERAREAVDSGAALARLELLLDYSRMLREREGGTRRRAEKLEGGIPGWGQS</sequence>
<accession>A0AAE4Z7A7</accession>
<evidence type="ECO:0000256" key="10">
    <source>
        <dbReference type="SAM" id="MobiDB-lite"/>
    </source>
</evidence>
<dbReference type="FunFam" id="3.40.1030.10:FF:000002">
    <property type="entry name" value="Anthranilate phosphoribosyltransferase"/>
    <property type="match status" value="1"/>
</dbReference>
<dbReference type="Gene3D" id="3.40.1030.10">
    <property type="entry name" value="Nucleoside phosphorylase/phosphoribosyltransferase catalytic domain"/>
    <property type="match status" value="1"/>
</dbReference>
<dbReference type="InterPro" id="IPR000312">
    <property type="entry name" value="Glycosyl_Trfase_fam3"/>
</dbReference>
<dbReference type="NCBIfam" id="TIGR01245">
    <property type="entry name" value="trpD"/>
    <property type="match status" value="1"/>
</dbReference>
<dbReference type="PANTHER" id="PTHR43285:SF2">
    <property type="entry name" value="ANTHRANILATE PHOSPHORIBOSYLTRANSFERASE"/>
    <property type="match status" value="1"/>
</dbReference>
<keyword evidence="9" id="KW-0460">Magnesium</keyword>
<dbReference type="EMBL" id="JAACAK010000035">
    <property type="protein sequence ID" value="NIR74323.1"/>
    <property type="molecule type" value="Genomic_DNA"/>
</dbReference>
<comment type="similarity">
    <text evidence="8">In the C-terminal section; belongs to the anthranilate phosphoribosyltransferase family.</text>
</comment>
<feature type="region of interest" description="Disordered" evidence="10">
    <location>
        <begin position="349"/>
        <end position="368"/>
    </location>
</feature>
<keyword evidence="3 9" id="KW-0328">Glycosyltransferase</keyword>
<dbReference type="AlphaFoldDB" id="A0AAE4Z7A7"/>
<evidence type="ECO:0000256" key="8">
    <source>
        <dbReference type="ARBA" id="ARBA00061188"/>
    </source>
</evidence>
<gene>
    <name evidence="9 13" type="primary">trpD</name>
    <name evidence="13" type="ORF">GWO12_04320</name>
</gene>
<dbReference type="SUPFAM" id="SSF52418">
    <property type="entry name" value="Nucleoside phosphorylase/phosphoribosyltransferase catalytic domain"/>
    <property type="match status" value="1"/>
</dbReference>
<comment type="subunit">
    <text evidence="9">Homodimer.</text>
</comment>
<dbReference type="GO" id="GO:0004048">
    <property type="term" value="F:anthranilate phosphoribosyltransferase activity"/>
    <property type="evidence" value="ECO:0007669"/>
    <property type="project" value="UniProtKB-UniRule"/>
</dbReference>
<feature type="binding site" evidence="9">
    <location>
        <begin position="97"/>
        <end position="100"/>
    </location>
    <ligand>
        <name>5-phospho-alpha-D-ribose 1-diphosphate</name>
        <dbReference type="ChEBI" id="CHEBI:58017"/>
    </ligand>
</feature>